<feature type="domain" description="EamA" evidence="7">
    <location>
        <begin position="180"/>
        <end position="319"/>
    </location>
</feature>
<dbReference type="InterPro" id="IPR037185">
    <property type="entry name" value="EmrE-like"/>
</dbReference>
<reference evidence="8" key="1">
    <citation type="journal article" date="2021" name="Nat. Commun.">
        <title>Genomic analyses provide insights into spinach domestication and the genetic basis of agronomic traits.</title>
        <authorList>
            <person name="Cai X."/>
            <person name="Sun X."/>
            <person name="Xu C."/>
            <person name="Sun H."/>
            <person name="Wang X."/>
            <person name="Ge C."/>
            <person name="Zhang Z."/>
            <person name="Wang Q."/>
            <person name="Fei Z."/>
            <person name="Jiao C."/>
            <person name="Wang Q."/>
        </authorList>
    </citation>
    <scope>NUCLEOTIDE SEQUENCE [LARGE SCALE GENOMIC DNA]</scope>
    <source>
        <strain evidence="8">cv. Varoflay</strain>
    </source>
</reference>
<gene>
    <name evidence="9" type="primary">LOC110797212</name>
</gene>
<protein>
    <recommendedName>
        <fullName evidence="6">WAT1-related protein</fullName>
    </recommendedName>
</protein>
<dbReference type="PANTHER" id="PTHR31218">
    <property type="entry name" value="WAT1-RELATED PROTEIN"/>
    <property type="match status" value="1"/>
</dbReference>
<feature type="transmembrane region" description="Helical" evidence="6">
    <location>
        <begin position="39"/>
        <end position="55"/>
    </location>
</feature>
<feature type="transmembrane region" description="Helical" evidence="6">
    <location>
        <begin position="303"/>
        <end position="321"/>
    </location>
</feature>
<evidence type="ECO:0000259" key="7">
    <source>
        <dbReference type="Pfam" id="PF00892"/>
    </source>
</evidence>
<dbReference type="GO" id="GO:0005886">
    <property type="term" value="C:plasma membrane"/>
    <property type="evidence" value="ECO:0000318"/>
    <property type="project" value="GO_Central"/>
</dbReference>
<keyword evidence="8" id="KW-1185">Reference proteome</keyword>
<evidence type="ECO:0000256" key="5">
    <source>
        <dbReference type="ARBA" id="ARBA00023136"/>
    </source>
</evidence>
<dbReference type="RefSeq" id="XP_021857999.1">
    <property type="nucleotide sequence ID" value="XM_022002307.2"/>
</dbReference>
<keyword evidence="4 6" id="KW-1133">Transmembrane helix</keyword>
<comment type="similarity">
    <text evidence="2 6">Belongs to the drug/metabolite transporter (DMT) superfamily. Plant drug/metabolite exporter (P-DME) (TC 2.A.7.4) family.</text>
</comment>
<dbReference type="SUPFAM" id="SSF103481">
    <property type="entry name" value="Multidrug resistance efflux transporter EmrE"/>
    <property type="match status" value="2"/>
</dbReference>
<evidence type="ECO:0000256" key="6">
    <source>
        <dbReference type="RuleBase" id="RU363077"/>
    </source>
</evidence>
<dbReference type="InterPro" id="IPR030184">
    <property type="entry name" value="WAT1-related"/>
</dbReference>
<dbReference type="Proteomes" id="UP000813463">
    <property type="component" value="Chromosome 2"/>
</dbReference>
<accession>A0A9R0IYQ4</accession>
<reference evidence="9" key="2">
    <citation type="submission" date="2025-08" db="UniProtKB">
        <authorList>
            <consortium name="RefSeq"/>
        </authorList>
    </citation>
    <scope>IDENTIFICATION</scope>
    <source>
        <tissue evidence="9">Leaf</tissue>
    </source>
</reference>
<evidence type="ECO:0000256" key="4">
    <source>
        <dbReference type="ARBA" id="ARBA00022989"/>
    </source>
</evidence>
<feature type="transmembrane region" description="Helical" evidence="6">
    <location>
        <begin position="210"/>
        <end position="231"/>
    </location>
</feature>
<keyword evidence="3 6" id="KW-0812">Transmembrane</keyword>
<dbReference type="InterPro" id="IPR000620">
    <property type="entry name" value="EamA_dom"/>
</dbReference>
<proteinExistence type="inferred from homology"/>
<evidence type="ECO:0000256" key="3">
    <source>
        <dbReference type="ARBA" id="ARBA00022692"/>
    </source>
</evidence>
<keyword evidence="5 6" id="KW-0472">Membrane</keyword>
<feature type="transmembrane region" description="Helical" evidence="6">
    <location>
        <begin position="7"/>
        <end position="27"/>
    </location>
</feature>
<dbReference type="GO" id="GO:0022857">
    <property type="term" value="F:transmembrane transporter activity"/>
    <property type="evidence" value="ECO:0007669"/>
    <property type="project" value="InterPro"/>
</dbReference>
<dbReference type="Pfam" id="PF00892">
    <property type="entry name" value="EamA"/>
    <property type="match status" value="2"/>
</dbReference>
<comment type="subcellular location">
    <subcellularLocation>
        <location evidence="1 6">Membrane</location>
        <topology evidence="1 6">Multi-pass membrane protein</topology>
    </subcellularLocation>
</comment>
<name>A0A9R0IYQ4_SPIOL</name>
<feature type="transmembrane region" description="Helical" evidence="6">
    <location>
        <begin position="178"/>
        <end position="198"/>
    </location>
</feature>
<evidence type="ECO:0000256" key="2">
    <source>
        <dbReference type="ARBA" id="ARBA00007635"/>
    </source>
</evidence>
<sequence>MGDQLPAIVMVLLQCVFAVMALLNRAALVKGMNPRVFMFYRQAIATLVMCPIAFFSRGKSSGSFMGFRTFLLIFVTAFIGVVMNQTMYFEGLYLASSSIATAMSNLVPAVTFLTAAILGIEQVHMKKLSSLAKMLGTIFCVVGAGCMALLRGSKLLNVKLPPAANSLLLNSFEADHTWLLGCLFIFASMCCWSFWLILQVPLSTRYPNHLSLSAWMCFLSMLQSGAIALFLEHDDPDAWNLSSNLEITCCFFSGIFGSGVQFFAQAWCISRRGPLYSAMFNPLSTLITTILACLFLHEELYVGSLLGGAAVIIGLYIVLWGKSKETKEILEYDELEGSSPKTGQQKAICKSDDLEQPLLTDYCIEEV</sequence>
<evidence type="ECO:0000313" key="9">
    <source>
        <dbReference type="RefSeq" id="XP_021857999.1"/>
    </source>
</evidence>
<dbReference type="GeneID" id="110797212"/>
<feature type="transmembrane region" description="Helical" evidence="6">
    <location>
        <begin position="99"/>
        <end position="119"/>
    </location>
</feature>
<organism evidence="8 9">
    <name type="scientific">Spinacia oleracea</name>
    <name type="common">Spinach</name>
    <dbReference type="NCBI Taxonomy" id="3562"/>
    <lineage>
        <taxon>Eukaryota</taxon>
        <taxon>Viridiplantae</taxon>
        <taxon>Streptophyta</taxon>
        <taxon>Embryophyta</taxon>
        <taxon>Tracheophyta</taxon>
        <taxon>Spermatophyta</taxon>
        <taxon>Magnoliopsida</taxon>
        <taxon>eudicotyledons</taxon>
        <taxon>Gunneridae</taxon>
        <taxon>Pentapetalae</taxon>
        <taxon>Caryophyllales</taxon>
        <taxon>Chenopodiaceae</taxon>
        <taxon>Chenopodioideae</taxon>
        <taxon>Anserineae</taxon>
        <taxon>Spinacia</taxon>
    </lineage>
</organism>
<feature type="transmembrane region" description="Helical" evidence="6">
    <location>
        <begin position="67"/>
        <end position="87"/>
    </location>
</feature>
<evidence type="ECO:0000256" key="1">
    <source>
        <dbReference type="ARBA" id="ARBA00004141"/>
    </source>
</evidence>
<feature type="transmembrane region" description="Helical" evidence="6">
    <location>
        <begin position="275"/>
        <end position="297"/>
    </location>
</feature>
<dbReference type="OrthoDB" id="1728340at2759"/>
<evidence type="ECO:0000313" key="8">
    <source>
        <dbReference type="Proteomes" id="UP000813463"/>
    </source>
</evidence>
<feature type="transmembrane region" description="Helical" evidence="6">
    <location>
        <begin position="243"/>
        <end position="263"/>
    </location>
</feature>
<dbReference type="KEGG" id="soe:110797212"/>
<feature type="transmembrane region" description="Helical" evidence="6">
    <location>
        <begin position="131"/>
        <end position="150"/>
    </location>
</feature>
<feature type="domain" description="EamA" evidence="7">
    <location>
        <begin position="7"/>
        <end position="142"/>
    </location>
</feature>
<dbReference type="AlphaFoldDB" id="A0A9R0IYQ4"/>